<name>C4LE85_TOLAT</name>
<dbReference type="KEGG" id="tau:Tola_1289"/>
<keyword evidence="2" id="KW-1185">Reference proteome</keyword>
<gene>
    <name evidence="1" type="ordered locus">Tola_1289</name>
</gene>
<evidence type="ECO:0000313" key="1">
    <source>
        <dbReference type="EMBL" id="ACQ92906.1"/>
    </source>
</evidence>
<reference evidence="1 2" key="2">
    <citation type="journal article" date="2011" name="Stand. Genomic Sci.">
        <title>Complete genome sequence of Tolumonas auensis type strain (TA 4).</title>
        <authorList>
            <person name="Chertkov O."/>
            <person name="Copeland A."/>
            <person name="Lucas S."/>
            <person name="Lapidus A."/>
            <person name="Berry K.W."/>
            <person name="Detter J.C."/>
            <person name="Del Rio T.G."/>
            <person name="Hammon N."/>
            <person name="Dalin E."/>
            <person name="Tice H."/>
            <person name="Pitluck S."/>
            <person name="Richardson P."/>
            <person name="Bruce D."/>
            <person name="Goodwin L."/>
            <person name="Han C."/>
            <person name="Tapia R."/>
            <person name="Saunders E."/>
            <person name="Schmutz J."/>
            <person name="Brettin T."/>
            <person name="Larimer F."/>
            <person name="Land M."/>
            <person name="Hauser L."/>
            <person name="Spring S."/>
            <person name="Rohde M."/>
            <person name="Kyrpides N.C."/>
            <person name="Ivanova N."/>
            <person name="Goker M."/>
            <person name="Beller H.R."/>
            <person name="Klenk H.P."/>
            <person name="Woyke T."/>
        </authorList>
    </citation>
    <scope>NUCLEOTIDE SEQUENCE [LARGE SCALE GENOMIC DNA]</scope>
    <source>
        <strain evidence="2">DSM 9187 / TA4</strain>
    </source>
</reference>
<proteinExistence type="predicted"/>
<protein>
    <submittedName>
        <fullName evidence="1">Uncharacterized protein</fullName>
    </submittedName>
</protein>
<dbReference type="OrthoDB" id="9834449at2"/>
<dbReference type="EMBL" id="CP001616">
    <property type="protein sequence ID" value="ACQ92906.1"/>
    <property type="molecule type" value="Genomic_DNA"/>
</dbReference>
<dbReference type="Proteomes" id="UP000009073">
    <property type="component" value="Chromosome"/>
</dbReference>
<organism evidence="1 2">
    <name type="scientific">Tolumonas auensis (strain DSM 9187 / NBRC 110442 / TA 4)</name>
    <dbReference type="NCBI Taxonomy" id="595494"/>
    <lineage>
        <taxon>Bacteria</taxon>
        <taxon>Pseudomonadati</taxon>
        <taxon>Pseudomonadota</taxon>
        <taxon>Gammaproteobacteria</taxon>
        <taxon>Aeromonadales</taxon>
        <taxon>Aeromonadaceae</taxon>
        <taxon>Tolumonas</taxon>
    </lineage>
</organism>
<reference evidence="2" key="1">
    <citation type="submission" date="2009-05" db="EMBL/GenBank/DDBJ databases">
        <title>Complete sequence of Tolumonas auensis DSM 9187.</title>
        <authorList>
            <consortium name="US DOE Joint Genome Institute"/>
            <person name="Lucas S."/>
            <person name="Copeland A."/>
            <person name="Lapidus A."/>
            <person name="Glavina del Rio T."/>
            <person name="Tice H."/>
            <person name="Bruce D."/>
            <person name="Goodwin L."/>
            <person name="Pitluck S."/>
            <person name="Chertkov O."/>
            <person name="Brettin T."/>
            <person name="Detter J.C."/>
            <person name="Han C."/>
            <person name="Larimer F."/>
            <person name="Land M."/>
            <person name="Hauser L."/>
            <person name="Kyrpides N."/>
            <person name="Mikhailova N."/>
            <person name="Spring S."/>
            <person name="Beller H."/>
        </authorList>
    </citation>
    <scope>NUCLEOTIDE SEQUENCE [LARGE SCALE GENOMIC DNA]</scope>
    <source>
        <strain evidence="2">DSM 9187 / TA4</strain>
    </source>
</reference>
<dbReference type="HOGENOM" id="CLU_1668624_0_0_6"/>
<sequence>MSDLKLRYEELLIDRGWDKDTQIQHFLEYAAEFKLEDHFLAYLGLKPTAQTRTLVSSKEYSAERLIELVVKNSRITDVIKENSLAVKDENPWTLKDMTKCIANSIVIAVDPEDVRLVQELLAYFNLRHASYIQPQQEHQTSETTKDDSGDEFFEQIYKRYATFS</sequence>
<dbReference type="RefSeq" id="WP_012729505.1">
    <property type="nucleotide sequence ID" value="NC_012691.1"/>
</dbReference>
<evidence type="ECO:0000313" key="2">
    <source>
        <dbReference type="Proteomes" id="UP000009073"/>
    </source>
</evidence>
<dbReference type="AlphaFoldDB" id="C4LE85"/>
<dbReference type="STRING" id="595494.Tola_1289"/>
<accession>C4LE85</accession>